<dbReference type="PRINTS" id="PR00420">
    <property type="entry name" value="RNGMNOXGNASE"/>
</dbReference>
<dbReference type="PANTHER" id="PTHR43004">
    <property type="entry name" value="TRK SYSTEM POTASSIUM UPTAKE PROTEIN"/>
    <property type="match status" value="1"/>
</dbReference>
<keyword evidence="6" id="KW-1185">Reference proteome</keyword>
<feature type="domain" description="FAD-binding" evidence="4">
    <location>
        <begin position="7"/>
        <end position="360"/>
    </location>
</feature>
<evidence type="ECO:0000313" key="5">
    <source>
        <dbReference type="EMBL" id="MCP3734255.1"/>
    </source>
</evidence>
<comment type="cofactor">
    <cofactor evidence="1">
        <name>FAD</name>
        <dbReference type="ChEBI" id="CHEBI:57692"/>
    </cofactor>
</comment>
<keyword evidence="5" id="KW-0560">Oxidoreductase</keyword>
<evidence type="ECO:0000256" key="1">
    <source>
        <dbReference type="ARBA" id="ARBA00001974"/>
    </source>
</evidence>
<dbReference type="Pfam" id="PF01494">
    <property type="entry name" value="FAD_binding_3"/>
    <property type="match status" value="1"/>
</dbReference>
<dbReference type="RefSeq" id="WP_254288264.1">
    <property type="nucleotide sequence ID" value="NZ_JAMLDY010000005.1"/>
</dbReference>
<sequence length="573" mass="61529">MSNEPLDLLIVGAGPAGLLASIIASSIGLSHRVIERRDGLHTEPSAHVLKTHSMEVYRRVGVADAIVARSTPVELQRYITWCESVGGLTYGRLSLEGKKGRVPRFTRISPIHSCNLPQSELEPLLHARAVEVAGHDPVHFGTAFAGYDEDGGGVAVRMSGPSGERTIRARYLIGADGAGSRVRRAAGIAMEGPQALAHFLAIHINSDMRPFLTRNPGVLFFIRTPTLDGFFIMHQAVGSQVFMMRFDPETTPFESFDADACRAIVAEAMGAPHDFAIAAIDRWNMSAQIAESYRAGRVLLVGDAGHRFPPTGGLGLNTGVEDVENVMWKVAAVIRGQADPALLDSYERECRPIAIRNTNQSVANHTRMREVALTLRAEDGPAAFRAAIDELRAQADHPRFAEIQAAIDDQVDHFAFLELEMAATAEAGAFVAPSRAVAMPVPPTEGFEPSFRPGAHVPHLWLEPGVSTIDVLRFDRFTLFAPTVDVAGWRAVVAALPPGGLPVAVVALDPATRGETASAADYWGDAPYAVLVRPDGRIGWIEPPRIGDRATALAAALAQIAGHRADEHAAEVA</sequence>
<accession>A0A9X2HWU1</accession>
<dbReference type="InterPro" id="IPR002938">
    <property type="entry name" value="FAD-bd"/>
</dbReference>
<protein>
    <submittedName>
        <fullName evidence="5">FAD-dependent monooxygenase</fullName>
    </submittedName>
</protein>
<dbReference type="PANTHER" id="PTHR43004:SF19">
    <property type="entry name" value="BINDING MONOOXYGENASE, PUTATIVE (JCVI)-RELATED"/>
    <property type="match status" value="1"/>
</dbReference>
<dbReference type="AlphaFoldDB" id="A0A9X2HWU1"/>
<evidence type="ECO:0000313" key="6">
    <source>
        <dbReference type="Proteomes" id="UP001139486"/>
    </source>
</evidence>
<proteinExistence type="predicted"/>
<reference evidence="5" key="1">
    <citation type="submission" date="2022-05" db="EMBL/GenBank/DDBJ databases">
        <title>Sphingomonas sp. strain RP10 Genome sequencing and assembly.</title>
        <authorList>
            <person name="Kim I."/>
        </authorList>
    </citation>
    <scope>NUCLEOTIDE SEQUENCE</scope>
    <source>
        <strain evidence="5">RP10</strain>
    </source>
</reference>
<dbReference type="EMBL" id="JAMLDY010000005">
    <property type="protein sequence ID" value="MCP3734255.1"/>
    <property type="molecule type" value="Genomic_DNA"/>
</dbReference>
<dbReference type="GO" id="GO:0016709">
    <property type="term" value="F:oxidoreductase activity, acting on paired donors, with incorporation or reduction of molecular oxygen, NAD(P)H as one donor, and incorporation of one atom of oxygen"/>
    <property type="evidence" value="ECO:0007669"/>
    <property type="project" value="UniProtKB-ARBA"/>
</dbReference>
<dbReference type="Gene3D" id="3.40.30.120">
    <property type="match status" value="1"/>
</dbReference>
<comment type="caution">
    <text evidence="5">The sequence shown here is derived from an EMBL/GenBank/DDBJ whole genome shotgun (WGS) entry which is preliminary data.</text>
</comment>
<dbReference type="InterPro" id="IPR050641">
    <property type="entry name" value="RIFMO-like"/>
</dbReference>
<keyword evidence="5" id="KW-0503">Monooxygenase</keyword>
<dbReference type="GO" id="GO:0071949">
    <property type="term" value="F:FAD binding"/>
    <property type="evidence" value="ECO:0007669"/>
    <property type="project" value="InterPro"/>
</dbReference>
<gene>
    <name evidence="5" type="ORF">M9979_05110</name>
</gene>
<dbReference type="InterPro" id="IPR036188">
    <property type="entry name" value="FAD/NAD-bd_sf"/>
</dbReference>
<organism evidence="5 6">
    <name type="scientific">Sphingomonas liriopis</name>
    <dbReference type="NCBI Taxonomy" id="2949094"/>
    <lineage>
        <taxon>Bacteria</taxon>
        <taxon>Pseudomonadati</taxon>
        <taxon>Pseudomonadota</taxon>
        <taxon>Alphaproteobacteria</taxon>
        <taxon>Sphingomonadales</taxon>
        <taxon>Sphingomonadaceae</taxon>
        <taxon>Sphingomonas</taxon>
    </lineage>
</organism>
<evidence type="ECO:0000259" key="4">
    <source>
        <dbReference type="Pfam" id="PF01494"/>
    </source>
</evidence>
<keyword evidence="3" id="KW-0274">FAD</keyword>
<dbReference type="Gene3D" id="3.50.50.60">
    <property type="entry name" value="FAD/NAD(P)-binding domain"/>
    <property type="match status" value="1"/>
</dbReference>
<dbReference type="Pfam" id="PF21274">
    <property type="entry name" value="Rng_hyd_C"/>
    <property type="match status" value="1"/>
</dbReference>
<evidence type="ECO:0000256" key="2">
    <source>
        <dbReference type="ARBA" id="ARBA00022630"/>
    </source>
</evidence>
<evidence type="ECO:0000256" key="3">
    <source>
        <dbReference type="ARBA" id="ARBA00022827"/>
    </source>
</evidence>
<dbReference type="Gene3D" id="3.30.9.10">
    <property type="entry name" value="D-Amino Acid Oxidase, subunit A, domain 2"/>
    <property type="match status" value="1"/>
</dbReference>
<dbReference type="SUPFAM" id="SSF51905">
    <property type="entry name" value="FAD/NAD(P)-binding domain"/>
    <property type="match status" value="1"/>
</dbReference>
<keyword evidence="2" id="KW-0285">Flavoprotein</keyword>
<dbReference type="Proteomes" id="UP001139486">
    <property type="component" value="Unassembled WGS sequence"/>
</dbReference>
<name>A0A9X2HWU1_9SPHN</name>